<dbReference type="InterPro" id="IPR040372">
    <property type="entry name" value="YaeB-like"/>
</dbReference>
<name>A0A7V0Z827_UNCW3</name>
<reference evidence="4" key="1">
    <citation type="journal article" date="2020" name="mSystems">
        <title>Genome- and Community-Level Interaction Insights into Carbon Utilization and Element Cycling Functions of Hydrothermarchaeota in Hydrothermal Sediment.</title>
        <authorList>
            <person name="Zhou Z."/>
            <person name="Liu Y."/>
            <person name="Xu W."/>
            <person name="Pan J."/>
            <person name="Luo Z.H."/>
            <person name="Li M."/>
        </authorList>
    </citation>
    <scope>NUCLEOTIDE SEQUENCE [LARGE SCALE GENOMIC DNA]</scope>
    <source>
        <strain evidence="4">SpSt-258</strain>
    </source>
</reference>
<keyword evidence="4" id="KW-0489">Methyltransferase</keyword>
<proteinExistence type="inferred from homology"/>
<dbReference type="PANTHER" id="PTHR12818:SF0">
    <property type="entry name" value="TRNA (ADENINE(37)-N6)-METHYLTRANSFERASE"/>
    <property type="match status" value="1"/>
</dbReference>
<protein>
    <submittedName>
        <fullName evidence="4">tRNA (N6-threonylcarbamoyladenosine(37)-N6)-methyltransferase TrmO</fullName>
    </submittedName>
</protein>
<dbReference type="GO" id="GO:0032259">
    <property type="term" value="P:methylation"/>
    <property type="evidence" value="ECO:0007669"/>
    <property type="project" value="UniProtKB-KW"/>
</dbReference>
<evidence type="ECO:0000256" key="2">
    <source>
        <dbReference type="ARBA" id="ARBA00033753"/>
    </source>
</evidence>
<evidence type="ECO:0000259" key="3">
    <source>
        <dbReference type="PROSITE" id="PS51668"/>
    </source>
</evidence>
<dbReference type="Gene3D" id="2.40.30.70">
    <property type="entry name" value="YaeB-like"/>
    <property type="match status" value="1"/>
</dbReference>
<comment type="caution">
    <text evidence="4">The sequence shown here is derived from an EMBL/GenBank/DDBJ whole genome shotgun (WGS) entry which is preliminary data.</text>
</comment>
<dbReference type="AlphaFoldDB" id="A0A7V0Z827"/>
<dbReference type="InterPro" id="IPR023370">
    <property type="entry name" value="TrmO-like_N"/>
</dbReference>
<accession>A0A7V0Z827</accession>
<evidence type="ECO:0000256" key="1">
    <source>
        <dbReference type="ARBA" id="ARBA00022691"/>
    </source>
</evidence>
<dbReference type="Pfam" id="PF01980">
    <property type="entry name" value="TrmO_N"/>
    <property type="match status" value="1"/>
</dbReference>
<dbReference type="PANTHER" id="PTHR12818">
    <property type="entry name" value="TRNA (ADENINE(37)-N6)-METHYLTRANSFERASE"/>
    <property type="match status" value="1"/>
</dbReference>
<feature type="domain" description="TsaA-like" evidence="3">
    <location>
        <begin position="7"/>
        <end position="135"/>
    </location>
</feature>
<gene>
    <name evidence="4" type="primary">tsaA</name>
    <name evidence="4" type="ORF">ENP86_12180</name>
</gene>
<dbReference type="PROSITE" id="PS51668">
    <property type="entry name" value="TSAA_2"/>
    <property type="match status" value="1"/>
</dbReference>
<dbReference type="SUPFAM" id="SSF118196">
    <property type="entry name" value="YaeB-like"/>
    <property type="match status" value="1"/>
</dbReference>
<dbReference type="EMBL" id="DSKY01000022">
    <property type="protein sequence ID" value="HDY60280.1"/>
    <property type="molecule type" value="Genomic_DNA"/>
</dbReference>
<dbReference type="GO" id="GO:0008168">
    <property type="term" value="F:methyltransferase activity"/>
    <property type="evidence" value="ECO:0007669"/>
    <property type="project" value="UniProtKB-KW"/>
</dbReference>
<organism evidence="4">
    <name type="scientific">candidate division WOR-3 bacterium</name>
    <dbReference type="NCBI Taxonomy" id="2052148"/>
    <lineage>
        <taxon>Bacteria</taxon>
        <taxon>Bacteria division WOR-3</taxon>
    </lineage>
</organism>
<dbReference type="InterPro" id="IPR036414">
    <property type="entry name" value="YaeB_N_sf"/>
</dbReference>
<dbReference type="InterPro" id="IPR036413">
    <property type="entry name" value="YaeB-like_sf"/>
</dbReference>
<keyword evidence="4" id="KW-0808">Transferase</keyword>
<dbReference type="NCBIfam" id="TIGR00104">
    <property type="entry name" value="tRNA_TsaA"/>
    <property type="match status" value="1"/>
</dbReference>
<sequence>MSLSFSLKPIGIIHSPYKTKSDAPHQGDETISKIEIFPEFSEGLKDIDGFSHLHIFYWLHQSEPPNLLVKAPWDENLHGLFATRSPNRIYPIGYAVVKIVKRENNILTVQYLDAIDRTFVLDIKPYISKLDTKTNVKNGWLEKY</sequence>
<comment type="similarity">
    <text evidence="2">Belongs to the tRNA methyltransferase O family.</text>
</comment>
<keyword evidence="1" id="KW-0949">S-adenosyl-L-methionine</keyword>
<evidence type="ECO:0000313" key="4">
    <source>
        <dbReference type="EMBL" id="HDY60280.1"/>
    </source>
</evidence>
<dbReference type="CDD" id="cd09281">
    <property type="entry name" value="UPF0066"/>
    <property type="match status" value="1"/>
</dbReference>